<accession>A0ABT1PAV6</accession>
<dbReference type="Proteomes" id="UP001206206">
    <property type="component" value="Unassembled WGS sequence"/>
</dbReference>
<organism evidence="2 3">
    <name type="scientific">Streptantibioticus rubrisoli</name>
    <dbReference type="NCBI Taxonomy" id="1387313"/>
    <lineage>
        <taxon>Bacteria</taxon>
        <taxon>Bacillati</taxon>
        <taxon>Actinomycetota</taxon>
        <taxon>Actinomycetes</taxon>
        <taxon>Kitasatosporales</taxon>
        <taxon>Streptomycetaceae</taxon>
        <taxon>Streptantibioticus</taxon>
    </lineage>
</organism>
<evidence type="ECO:0000313" key="2">
    <source>
        <dbReference type="EMBL" id="MCQ4042502.1"/>
    </source>
</evidence>
<dbReference type="EMBL" id="JANFNH010000007">
    <property type="protein sequence ID" value="MCQ4042502.1"/>
    <property type="molecule type" value="Genomic_DNA"/>
</dbReference>
<dbReference type="RefSeq" id="WP_255926729.1">
    <property type="nucleotide sequence ID" value="NZ_JANFNH010000007.1"/>
</dbReference>
<comment type="caution">
    <text evidence="2">The sequence shown here is derived from an EMBL/GenBank/DDBJ whole genome shotgun (WGS) entry which is preliminary data.</text>
</comment>
<name>A0ABT1PAV6_9ACTN</name>
<sequence>MAEGTARARAAQLSSQILKLSRMHGKVTDSGPLPVSYGSQSNKYYMRHDWAIYGLPNDVLETGMKNLHEALPQNGWKITSYGPAHSEARQLTIKAEHAQDHYTVLIEWIKGKSPGDAPTATDQPEIGVLLTSPAYEEPAGSDPT</sequence>
<keyword evidence="3" id="KW-1185">Reference proteome</keyword>
<evidence type="ECO:0000313" key="3">
    <source>
        <dbReference type="Proteomes" id="UP001206206"/>
    </source>
</evidence>
<reference evidence="2 3" key="1">
    <citation type="submission" date="2022-06" db="EMBL/GenBank/DDBJ databases">
        <title>Draft genome sequence of type strain Streptomyces rubrisoli DSM 42083.</title>
        <authorList>
            <person name="Duangmal K."/>
            <person name="Klaysubun C."/>
        </authorList>
    </citation>
    <scope>NUCLEOTIDE SEQUENCE [LARGE SCALE GENOMIC DNA]</scope>
    <source>
        <strain evidence="2 3">DSM 42083</strain>
    </source>
</reference>
<feature type="region of interest" description="Disordered" evidence="1">
    <location>
        <begin position="113"/>
        <end position="144"/>
    </location>
</feature>
<evidence type="ECO:0000256" key="1">
    <source>
        <dbReference type="SAM" id="MobiDB-lite"/>
    </source>
</evidence>
<protein>
    <submittedName>
        <fullName evidence="2">Uncharacterized protein</fullName>
    </submittedName>
</protein>
<gene>
    <name evidence="2" type="ORF">NON19_10770</name>
</gene>
<proteinExistence type="predicted"/>